<dbReference type="Proteomes" id="UP001152888">
    <property type="component" value="Unassembled WGS sequence"/>
</dbReference>
<dbReference type="PROSITE" id="PS50888">
    <property type="entry name" value="BHLH"/>
    <property type="match status" value="1"/>
</dbReference>
<dbReference type="EMBL" id="CAKOFQ010007593">
    <property type="protein sequence ID" value="CAH2004514.1"/>
    <property type="molecule type" value="Genomic_DNA"/>
</dbReference>
<protein>
    <recommendedName>
        <fullName evidence="3">BHLH domain-containing protein</fullName>
    </recommendedName>
</protein>
<dbReference type="CDD" id="cd11400">
    <property type="entry name" value="bHLHzip_Myc"/>
    <property type="match status" value="1"/>
</dbReference>
<accession>A0A9P0PZ69</accession>
<proteinExistence type="predicted"/>
<dbReference type="PANTHER" id="PTHR45851">
    <property type="entry name" value="MYC PROTO-ONCOGENE"/>
    <property type="match status" value="1"/>
</dbReference>
<keyword evidence="5" id="KW-1185">Reference proteome</keyword>
<dbReference type="GO" id="GO:0046983">
    <property type="term" value="F:protein dimerization activity"/>
    <property type="evidence" value="ECO:0007669"/>
    <property type="project" value="InterPro"/>
</dbReference>
<name>A0A9P0PZ69_ACAOB</name>
<feature type="region of interest" description="Disordered" evidence="2">
    <location>
        <begin position="61"/>
        <end position="130"/>
    </location>
</feature>
<dbReference type="OrthoDB" id="5964374at2759"/>
<dbReference type="GO" id="GO:0003700">
    <property type="term" value="F:DNA-binding transcription factor activity"/>
    <property type="evidence" value="ECO:0007669"/>
    <property type="project" value="InterPro"/>
</dbReference>
<feature type="compositionally biased region" description="Basic and acidic residues" evidence="2">
    <location>
        <begin position="118"/>
        <end position="130"/>
    </location>
</feature>
<dbReference type="Pfam" id="PF00010">
    <property type="entry name" value="HLH"/>
    <property type="match status" value="1"/>
</dbReference>
<sequence length="208" mass="24198">EEIDVVSVVDKLSFTINNRVSTLPNNPSTRDKQHIQRRVATAISRKRIPNSAGKGIKTILPVRKNAHSLPETSTSTKRKGATTSDCRNAKRPRKYKSGYNTPYKRRMYGNSSDSEQEPSEKRNLHNNMERQRRIDLRNAFEDLRQLIPEVSKKDRAAKVLILKEASQYCDHLTRTSVNQQKHMEDLKRHQEWLRNRVSQLRRSLAAKR</sequence>
<feature type="domain" description="BHLH" evidence="3">
    <location>
        <begin position="120"/>
        <end position="172"/>
    </location>
</feature>
<feature type="compositionally biased region" description="Polar residues" evidence="2">
    <location>
        <begin position="70"/>
        <end position="86"/>
    </location>
</feature>
<dbReference type="SUPFAM" id="SSF47459">
    <property type="entry name" value="HLH, helix-loop-helix DNA-binding domain"/>
    <property type="match status" value="1"/>
</dbReference>
<dbReference type="InterPro" id="IPR036638">
    <property type="entry name" value="HLH_DNA-bd_sf"/>
</dbReference>
<evidence type="ECO:0000313" key="5">
    <source>
        <dbReference type="Proteomes" id="UP001152888"/>
    </source>
</evidence>
<dbReference type="Gene3D" id="4.10.280.10">
    <property type="entry name" value="Helix-loop-helix DNA-binding domain"/>
    <property type="match status" value="1"/>
</dbReference>
<dbReference type="GO" id="GO:0003677">
    <property type="term" value="F:DNA binding"/>
    <property type="evidence" value="ECO:0007669"/>
    <property type="project" value="UniProtKB-KW"/>
</dbReference>
<organism evidence="4 5">
    <name type="scientific">Acanthoscelides obtectus</name>
    <name type="common">Bean weevil</name>
    <name type="synonym">Bruchus obtectus</name>
    <dbReference type="NCBI Taxonomy" id="200917"/>
    <lineage>
        <taxon>Eukaryota</taxon>
        <taxon>Metazoa</taxon>
        <taxon>Ecdysozoa</taxon>
        <taxon>Arthropoda</taxon>
        <taxon>Hexapoda</taxon>
        <taxon>Insecta</taxon>
        <taxon>Pterygota</taxon>
        <taxon>Neoptera</taxon>
        <taxon>Endopterygota</taxon>
        <taxon>Coleoptera</taxon>
        <taxon>Polyphaga</taxon>
        <taxon>Cucujiformia</taxon>
        <taxon>Chrysomeloidea</taxon>
        <taxon>Chrysomelidae</taxon>
        <taxon>Bruchinae</taxon>
        <taxon>Bruchini</taxon>
        <taxon>Acanthoscelides</taxon>
    </lineage>
</organism>
<keyword evidence="1" id="KW-0238">DNA-binding</keyword>
<gene>
    <name evidence="4" type="ORF">ACAOBT_LOCUS28042</name>
</gene>
<dbReference type="InterPro" id="IPR011598">
    <property type="entry name" value="bHLH_dom"/>
</dbReference>
<evidence type="ECO:0000259" key="3">
    <source>
        <dbReference type="PROSITE" id="PS50888"/>
    </source>
</evidence>
<dbReference type="PRINTS" id="PR00044">
    <property type="entry name" value="LEUZIPPRMYC"/>
</dbReference>
<dbReference type="SMART" id="SM00353">
    <property type="entry name" value="HLH"/>
    <property type="match status" value="1"/>
</dbReference>
<dbReference type="InterPro" id="IPR050433">
    <property type="entry name" value="Myc_transcription_factors"/>
</dbReference>
<evidence type="ECO:0000313" key="4">
    <source>
        <dbReference type="EMBL" id="CAH2004514.1"/>
    </source>
</evidence>
<feature type="non-terminal residue" evidence="4">
    <location>
        <position position="208"/>
    </location>
</feature>
<dbReference type="AlphaFoldDB" id="A0A9P0PZ69"/>
<dbReference type="InterPro" id="IPR002418">
    <property type="entry name" value="Tscrpt_reg_Myc"/>
</dbReference>
<reference evidence="4" key="1">
    <citation type="submission" date="2022-03" db="EMBL/GenBank/DDBJ databases">
        <authorList>
            <person name="Sayadi A."/>
        </authorList>
    </citation>
    <scope>NUCLEOTIDE SEQUENCE</scope>
</reference>
<evidence type="ECO:0000256" key="1">
    <source>
        <dbReference type="ARBA" id="ARBA00023125"/>
    </source>
</evidence>
<evidence type="ECO:0000256" key="2">
    <source>
        <dbReference type="SAM" id="MobiDB-lite"/>
    </source>
</evidence>
<dbReference type="FunFam" id="4.10.280.10:FF:000019">
    <property type="entry name" value="Myc proto-oncogene protein"/>
    <property type="match status" value="1"/>
</dbReference>
<comment type="caution">
    <text evidence="4">The sequence shown here is derived from an EMBL/GenBank/DDBJ whole genome shotgun (WGS) entry which is preliminary data.</text>
</comment>